<evidence type="ECO:0000256" key="8">
    <source>
        <dbReference type="SAM" id="Phobius"/>
    </source>
</evidence>
<evidence type="ECO:0000259" key="9">
    <source>
        <dbReference type="Pfam" id="PF09240"/>
    </source>
</evidence>
<evidence type="ECO:0000256" key="3">
    <source>
        <dbReference type="ARBA" id="ARBA00022729"/>
    </source>
</evidence>
<dbReference type="AlphaFoldDB" id="A0AAD5A1R5"/>
<dbReference type="EMBL" id="MU583213">
    <property type="protein sequence ID" value="KAI5608288.1"/>
    <property type="molecule type" value="Genomic_DNA"/>
</dbReference>
<dbReference type="InterPro" id="IPR013783">
    <property type="entry name" value="Ig-like_fold"/>
</dbReference>
<evidence type="ECO:0000313" key="10">
    <source>
        <dbReference type="EMBL" id="KAI5608288.1"/>
    </source>
</evidence>
<evidence type="ECO:0000256" key="6">
    <source>
        <dbReference type="ARBA" id="ARBA00023170"/>
    </source>
</evidence>
<dbReference type="GO" id="GO:0004896">
    <property type="term" value="F:cytokine receptor activity"/>
    <property type="evidence" value="ECO:0007669"/>
    <property type="project" value="TreeGrafter"/>
</dbReference>
<sequence length="386" mass="44025">MSRSFGVAKVSVDPPENIKIIDPGHLGYLNIEWTKPGSLHDLTNCTIRYQLRFYDTYTGRWKGVQTSRLYYSDQFDLEKPIQVRLLTLLKGSCTNGTDVLGEEVELVHMPEHKGVAGSRIRDFHCVYFNKEYMECTWEPGSAEPAGSKHYLYYWQRTMQEPKECPEYVPSHALRKGCRFPPDSLLDFSEFNICVNGSSHAGDLEPAFFSLATQNHVKPAAVSNLHLAHNDSQVQVWWDPPSGPIAAHCLEYELKITTENHNGSEQQTAVIEETAFDFHQHPETERTCFQVRSKVNMYCADNGFWSEWSKLSCISEINPDVIACTLWSPLPKLAAAASVIVVFGTVCLILWMLTKIWKNRNEQKHAFRALYQEKVQKVIPPILNPIV</sequence>
<dbReference type="InterPro" id="IPR015321">
    <property type="entry name" value="TypeI_recpt_CBD"/>
</dbReference>
<evidence type="ECO:0000256" key="2">
    <source>
        <dbReference type="ARBA" id="ARBA00022692"/>
    </source>
</evidence>
<accession>A0AAD5A1R5</accession>
<feature type="domain" description="Type I cytokine receptor cytokine-binding" evidence="9">
    <location>
        <begin position="122"/>
        <end position="215"/>
    </location>
</feature>
<comment type="subcellular location">
    <subcellularLocation>
        <location evidence="1">Membrane</location>
        <topology evidence="1">Single-pass type I membrane protein</topology>
    </subcellularLocation>
</comment>
<dbReference type="Gene3D" id="2.60.40.10">
    <property type="entry name" value="Immunoglobulins"/>
    <property type="match status" value="3"/>
</dbReference>
<keyword evidence="3" id="KW-0732">Signal</keyword>
<dbReference type="GO" id="GO:0009897">
    <property type="term" value="C:external side of plasma membrane"/>
    <property type="evidence" value="ECO:0007669"/>
    <property type="project" value="TreeGrafter"/>
</dbReference>
<dbReference type="PANTHER" id="PTHR23037">
    <property type="entry name" value="CYTOKINE RECEPTOR"/>
    <property type="match status" value="1"/>
</dbReference>
<evidence type="ECO:0000256" key="4">
    <source>
        <dbReference type="ARBA" id="ARBA00022989"/>
    </source>
</evidence>
<keyword evidence="11" id="KW-1185">Reference proteome</keyword>
<keyword evidence="6 10" id="KW-0675">Receptor</keyword>
<dbReference type="PANTHER" id="PTHR23037:SF45">
    <property type="entry name" value="INTERLEUKIN 13 RECEPTOR SUBUNIT ALPHA 2"/>
    <property type="match status" value="1"/>
</dbReference>
<keyword evidence="2 8" id="KW-0812">Transmembrane</keyword>
<dbReference type="SUPFAM" id="SSF49265">
    <property type="entry name" value="Fibronectin type III"/>
    <property type="match status" value="2"/>
</dbReference>
<gene>
    <name evidence="10" type="ORF">C0J50_6759</name>
</gene>
<keyword evidence="7" id="KW-0325">Glycoprotein</keyword>
<evidence type="ECO:0000256" key="5">
    <source>
        <dbReference type="ARBA" id="ARBA00023136"/>
    </source>
</evidence>
<dbReference type="InterPro" id="IPR036116">
    <property type="entry name" value="FN3_sf"/>
</dbReference>
<reference evidence="10" key="1">
    <citation type="submission" date="2018-07" db="EMBL/GenBank/DDBJ databases">
        <title>Comparative genomics of catfishes provides insights into carnivory and benthic adaptation.</title>
        <authorList>
            <person name="Zhang Y."/>
            <person name="Wang D."/>
            <person name="Peng Z."/>
            <person name="Zheng S."/>
            <person name="Shao F."/>
            <person name="Tao W."/>
        </authorList>
    </citation>
    <scope>NUCLEOTIDE SEQUENCE</scope>
    <source>
        <strain evidence="10">Chongqing</strain>
    </source>
</reference>
<protein>
    <submittedName>
        <fullName evidence="10">Interleukin-13 receptor subunit alpha-2</fullName>
    </submittedName>
</protein>
<feature type="transmembrane region" description="Helical" evidence="8">
    <location>
        <begin position="332"/>
        <end position="353"/>
    </location>
</feature>
<dbReference type="Proteomes" id="UP001205998">
    <property type="component" value="Unassembled WGS sequence"/>
</dbReference>
<organism evidence="10 11">
    <name type="scientific">Silurus asotus</name>
    <name type="common">Amur catfish</name>
    <name type="synonym">Parasilurus asotus</name>
    <dbReference type="NCBI Taxonomy" id="30991"/>
    <lineage>
        <taxon>Eukaryota</taxon>
        <taxon>Metazoa</taxon>
        <taxon>Chordata</taxon>
        <taxon>Craniata</taxon>
        <taxon>Vertebrata</taxon>
        <taxon>Euteleostomi</taxon>
        <taxon>Actinopterygii</taxon>
        <taxon>Neopterygii</taxon>
        <taxon>Teleostei</taxon>
        <taxon>Ostariophysi</taxon>
        <taxon>Siluriformes</taxon>
        <taxon>Siluridae</taxon>
        <taxon>Silurus</taxon>
    </lineage>
</organism>
<comment type="caution">
    <text evidence="10">The sequence shown here is derived from an EMBL/GenBank/DDBJ whole genome shotgun (WGS) entry which is preliminary data.</text>
</comment>
<evidence type="ECO:0000256" key="1">
    <source>
        <dbReference type="ARBA" id="ARBA00004479"/>
    </source>
</evidence>
<keyword evidence="5 8" id="KW-0472">Membrane</keyword>
<evidence type="ECO:0000256" key="7">
    <source>
        <dbReference type="ARBA" id="ARBA00023180"/>
    </source>
</evidence>
<name>A0AAD5A1R5_SILAS</name>
<dbReference type="Pfam" id="PF09240">
    <property type="entry name" value="IL6Ra-bind"/>
    <property type="match status" value="1"/>
</dbReference>
<keyword evidence="4 8" id="KW-1133">Transmembrane helix</keyword>
<proteinExistence type="predicted"/>
<evidence type="ECO:0000313" key="11">
    <source>
        <dbReference type="Proteomes" id="UP001205998"/>
    </source>
</evidence>